<dbReference type="Gene3D" id="3.40.50.300">
    <property type="entry name" value="P-loop containing nucleotide triphosphate hydrolases"/>
    <property type="match status" value="1"/>
</dbReference>
<organism evidence="12 13">
    <name type="scientific">Rothia santali</name>
    <dbReference type="NCBI Taxonomy" id="2949643"/>
    <lineage>
        <taxon>Bacteria</taxon>
        <taxon>Bacillati</taxon>
        <taxon>Actinomycetota</taxon>
        <taxon>Actinomycetes</taxon>
        <taxon>Micrococcales</taxon>
        <taxon>Micrococcaceae</taxon>
        <taxon>Rothia</taxon>
    </lineage>
</organism>
<keyword evidence="7 12" id="KW-0067">ATP-binding</keyword>
<evidence type="ECO:0000256" key="10">
    <source>
        <dbReference type="SAM" id="MobiDB-lite"/>
    </source>
</evidence>
<feature type="compositionally biased region" description="Low complexity" evidence="10">
    <location>
        <begin position="260"/>
        <end position="269"/>
    </location>
</feature>
<feature type="region of interest" description="Disordered" evidence="10">
    <location>
        <begin position="109"/>
        <end position="153"/>
    </location>
</feature>
<comment type="caution">
    <text evidence="12">The sequence shown here is derived from an EMBL/GenBank/DDBJ whole genome shotgun (WGS) entry which is preliminary data.</text>
</comment>
<dbReference type="GO" id="GO:0005886">
    <property type="term" value="C:plasma membrane"/>
    <property type="evidence" value="ECO:0007669"/>
    <property type="project" value="UniProtKB-SubCell"/>
</dbReference>
<evidence type="ECO:0000256" key="9">
    <source>
        <dbReference type="ARBA" id="ARBA00023136"/>
    </source>
</evidence>
<dbReference type="Proteomes" id="UP001139502">
    <property type="component" value="Unassembled WGS sequence"/>
</dbReference>
<comment type="similarity">
    <text evidence="2">Belongs to the ABC transporter superfamily.</text>
</comment>
<dbReference type="PROSITE" id="PS50893">
    <property type="entry name" value="ABC_TRANSPORTER_2"/>
    <property type="match status" value="1"/>
</dbReference>
<keyword evidence="3" id="KW-0813">Transport</keyword>
<dbReference type="PANTHER" id="PTHR43297">
    <property type="entry name" value="OLIGOPEPTIDE TRANSPORT ATP-BINDING PROTEIN APPD"/>
    <property type="match status" value="1"/>
</dbReference>
<evidence type="ECO:0000256" key="1">
    <source>
        <dbReference type="ARBA" id="ARBA00004202"/>
    </source>
</evidence>
<feature type="domain" description="ABC transporter" evidence="11">
    <location>
        <begin position="4"/>
        <end position="278"/>
    </location>
</feature>
<keyword evidence="6" id="KW-0547">Nucleotide-binding</keyword>
<dbReference type="GO" id="GO:0016887">
    <property type="term" value="F:ATP hydrolysis activity"/>
    <property type="evidence" value="ECO:0007669"/>
    <property type="project" value="InterPro"/>
</dbReference>
<proteinExistence type="inferred from homology"/>
<sequence length="360" mass="37321">MTLLDVRSLAASAGGNRLLGPLDLTLHRGQRRALLGPSGSGKSLTASAVMGTSAENVALEGRVLLEGADVLGVPLARRSASLPRIAFVSQDPTRSLNPAVRVGAHLERALGAPHGPGGSETGPTAAPRGTRSGADSRRTRSGPGSRRTPAGPSEAALRLLADLAFEDPRRVHRAYPHELSGGQRQRVCLGLALARQPDLLVADEPTTALDAATQAQVLALLDELLPESSALLFITHDAAAAAAVRADRLHLEGGRIVAHPDGPTTAALPAAPPSHPHARVAPAESSPTPQVRPRPRGRRRRPRSWRPAGPASSTRGGPRACCVAARGSGSRSGRSPRRACAWARARASASSATPARARPR</sequence>
<gene>
    <name evidence="12" type="ORF">NBM05_10175</name>
</gene>
<feature type="region of interest" description="Disordered" evidence="10">
    <location>
        <begin position="255"/>
        <end position="360"/>
    </location>
</feature>
<keyword evidence="9" id="KW-0472">Membrane</keyword>
<evidence type="ECO:0000256" key="3">
    <source>
        <dbReference type="ARBA" id="ARBA00022448"/>
    </source>
</evidence>
<dbReference type="GO" id="GO:0005524">
    <property type="term" value="F:ATP binding"/>
    <property type="evidence" value="ECO:0007669"/>
    <property type="project" value="UniProtKB-KW"/>
</dbReference>
<dbReference type="InterPro" id="IPR027417">
    <property type="entry name" value="P-loop_NTPase"/>
</dbReference>
<dbReference type="SMART" id="SM00382">
    <property type="entry name" value="AAA"/>
    <property type="match status" value="1"/>
</dbReference>
<evidence type="ECO:0000313" key="13">
    <source>
        <dbReference type="Proteomes" id="UP001139502"/>
    </source>
</evidence>
<keyword evidence="4" id="KW-1003">Cell membrane</keyword>
<dbReference type="InterPro" id="IPR003439">
    <property type="entry name" value="ABC_transporter-like_ATP-bd"/>
</dbReference>
<accession>A0A9X2HER0</accession>
<dbReference type="AlphaFoldDB" id="A0A9X2HER0"/>
<keyword evidence="13" id="KW-1185">Reference proteome</keyword>
<dbReference type="SUPFAM" id="SSF52540">
    <property type="entry name" value="P-loop containing nucleoside triphosphate hydrolases"/>
    <property type="match status" value="1"/>
</dbReference>
<evidence type="ECO:0000313" key="12">
    <source>
        <dbReference type="EMBL" id="MCP3426357.1"/>
    </source>
</evidence>
<evidence type="ECO:0000259" key="11">
    <source>
        <dbReference type="PROSITE" id="PS50893"/>
    </source>
</evidence>
<dbReference type="PROSITE" id="PS00211">
    <property type="entry name" value="ABC_TRANSPORTER_1"/>
    <property type="match status" value="1"/>
</dbReference>
<dbReference type="EMBL" id="JANAFB010000023">
    <property type="protein sequence ID" value="MCP3426357.1"/>
    <property type="molecule type" value="Genomic_DNA"/>
</dbReference>
<reference evidence="12" key="1">
    <citation type="submission" date="2022-06" db="EMBL/GenBank/DDBJ databases">
        <title>Rothia sp. isolated from sandalwood seedling.</title>
        <authorList>
            <person name="Tuikhar N."/>
            <person name="Kirdat K."/>
            <person name="Thorat V."/>
            <person name="Swetha P."/>
            <person name="Padma S."/>
            <person name="Sundararaj R."/>
            <person name="Yadav A."/>
        </authorList>
    </citation>
    <scope>NUCLEOTIDE SEQUENCE</scope>
    <source>
        <strain evidence="12">AR01</strain>
    </source>
</reference>
<evidence type="ECO:0000256" key="2">
    <source>
        <dbReference type="ARBA" id="ARBA00005417"/>
    </source>
</evidence>
<evidence type="ECO:0000256" key="6">
    <source>
        <dbReference type="ARBA" id="ARBA00022741"/>
    </source>
</evidence>
<dbReference type="Pfam" id="PF00005">
    <property type="entry name" value="ABC_tran"/>
    <property type="match status" value="1"/>
</dbReference>
<dbReference type="PANTHER" id="PTHR43297:SF14">
    <property type="entry name" value="ATPASE AAA-TYPE CORE DOMAIN-CONTAINING PROTEIN"/>
    <property type="match status" value="1"/>
</dbReference>
<dbReference type="RefSeq" id="WP_254166964.1">
    <property type="nucleotide sequence ID" value="NZ_JANAFB010000023.1"/>
</dbReference>
<dbReference type="InterPro" id="IPR017871">
    <property type="entry name" value="ABC_transporter-like_CS"/>
</dbReference>
<keyword evidence="8" id="KW-1278">Translocase</keyword>
<feature type="compositionally biased region" description="Low complexity" evidence="10">
    <location>
        <begin position="324"/>
        <end position="360"/>
    </location>
</feature>
<dbReference type="InterPro" id="IPR003593">
    <property type="entry name" value="AAA+_ATPase"/>
</dbReference>
<dbReference type="InterPro" id="IPR050388">
    <property type="entry name" value="ABC_Ni/Peptide_Import"/>
</dbReference>
<evidence type="ECO:0000256" key="5">
    <source>
        <dbReference type="ARBA" id="ARBA00022519"/>
    </source>
</evidence>
<keyword evidence="5" id="KW-0997">Cell inner membrane</keyword>
<evidence type="ECO:0000256" key="7">
    <source>
        <dbReference type="ARBA" id="ARBA00022840"/>
    </source>
</evidence>
<protein>
    <submittedName>
        <fullName evidence="12">ATP-binding cassette domain-containing protein</fullName>
    </submittedName>
</protein>
<comment type="subcellular location">
    <subcellularLocation>
        <location evidence="1">Cell membrane</location>
        <topology evidence="1">Peripheral membrane protein</topology>
    </subcellularLocation>
</comment>
<evidence type="ECO:0000256" key="4">
    <source>
        <dbReference type="ARBA" id="ARBA00022475"/>
    </source>
</evidence>
<name>A0A9X2HER0_9MICC</name>
<evidence type="ECO:0000256" key="8">
    <source>
        <dbReference type="ARBA" id="ARBA00022967"/>
    </source>
</evidence>
<feature type="compositionally biased region" description="Basic residues" evidence="10">
    <location>
        <begin position="293"/>
        <end position="304"/>
    </location>
</feature>